<accession>A0A8S3DJ68</accession>
<feature type="region of interest" description="Disordered" evidence="1">
    <location>
        <begin position="1"/>
        <end position="28"/>
    </location>
</feature>
<evidence type="ECO:0000256" key="1">
    <source>
        <dbReference type="SAM" id="MobiDB-lite"/>
    </source>
</evidence>
<dbReference type="AlphaFoldDB" id="A0A8S3DJ68"/>
<gene>
    <name evidence="2" type="ORF">SMN809_LOCUS57496</name>
</gene>
<protein>
    <submittedName>
        <fullName evidence="2">Uncharacterized protein</fullName>
    </submittedName>
</protein>
<evidence type="ECO:0000313" key="2">
    <source>
        <dbReference type="EMBL" id="CAF5017606.1"/>
    </source>
</evidence>
<sequence length="28" mass="3107">MPSAGSDDDLLEWYPSQVKGPVDDEVQE</sequence>
<comment type="caution">
    <text evidence="2">The sequence shown here is derived from an EMBL/GenBank/DDBJ whole genome shotgun (WGS) entry which is preliminary data.</text>
</comment>
<dbReference type="EMBL" id="CAJOBI010210839">
    <property type="protein sequence ID" value="CAF5017606.1"/>
    <property type="molecule type" value="Genomic_DNA"/>
</dbReference>
<evidence type="ECO:0000313" key="3">
    <source>
        <dbReference type="Proteomes" id="UP000676336"/>
    </source>
</evidence>
<proteinExistence type="predicted"/>
<feature type="non-terminal residue" evidence="2">
    <location>
        <position position="1"/>
    </location>
</feature>
<feature type="compositionally biased region" description="Acidic residues" evidence="1">
    <location>
        <begin position="1"/>
        <end position="11"/>
    </location>
</feature>
<name>A0A8S3DJ68_9BILA</name>
<dbReference type="Proteomes" id="UP000676336">
    <property type="component" value="Unassembled WGS sequence"/>
</dbReference>
<reference evidence="2" key="1">
    <citation type="submission" date="2021-02" db="EMBL/GenBank/DDBJ databases">
        <authorList>
            <person name="Nowell W R."/>
        </authorList>
    </citation>
    <scope>NUCLEOTIDE SEQUENCE</scope>
</reference>
<organism evidence="2 3">
    <name type="scientific">Rotaria magnacalcarata</name>
    <dbReference type="NCBI Taxonomy" id="392030"/>
    <lineage>
        <taxon>Eukaryota</taxon>
        <taxon>Metazoa</taxon>
        <taxon>Spiralia</taxon>
        <taxon>Gnathifera</taxon>
        <taxon>Rotifera</taxon>
        <taxon>Eurotatoria</taxon>
        <taxon>Bdelloidea</taxon>
        <taxon>Philodinida</taxon>
        <taxon>Philodinidae</taxon>
        <taxon>Rotaria</taxon>
    </lineage>
</organism>